<evidence type="ECO:0000313" key="2">
    <source>
        <dbReference type="EMBL" id="EFY88360.1"/>
    </source>
</evidence>
<reference evidence="2 3" key="1">
    <citation type="journal article" date="2011" name="PLoS Genet.">
        <title>Genome sequencing and comparative transcriptomics of the model entomopathogenic fungi Metarhizium anisopliae and M. acridum.</title>
        <authorList>
            <person name="Gao Q."/>
            <person name="Jin K."/>
            <person name="Ying S.H."/>
            <person name="Zhang Y."/>
            <person name="Xiao G."/>
            <person name="Shang Y."/>
            <person name="Duan Z."/>
            <person name="Hu X."/>
            <person name="Xie X.Q."/>
            <person name="Zhou G."/>
            <person name="Peng G."/>
            <person name="Luo Z."/>
            <person name="Huang W."/>
            <person name="Wang B."/>
            <person name="Fang W."/>
            <person name="Wang S."/>
            <person name="Zhong Y."/>
            <person name="Ma L.J."/>
            <person name="St Leger R.J."/>
            <person name="Zhao G.P."/>
            <person name="Pei Y."/>
            <person name="Feng M.G."/>
            <person name="Xia Y."/>
            <person name="Wang C."/>
        </authorList>
    </citation>
    <scope>NUCLEOTIDE SEQUENCE [LARGE SCALE GENOMIC DNA]</scope>
    <source>
        <strain evidence="2 3">CQMa 102</strain>
    </source>
</reference>
<dbReference type="Proteomes" id="UP000002499">
    <property type="component" value="Unassembled WGS sequence"/>
</dbReference>
<sequence length="268" mass="30669">MSWGKRHNTAKCSRTHRNIIGDALNKYIDWLLNIRDDALLYASPRGVACAASYIDLPPPHGLSEEENQLSESFDEWEWSWGSPWLKDLRLVRQWQDEQTYTLHNTWFANVDHDHDTQYACPHGTDLATALDTALEAALRRTTGVDSNTFPATLEALLDHLRKGCCVLHEDGTKSETIHDSPGGAFLATRHLVNEWHMEQLQKEIIRHGKWQSRTREQAKGRKAQMPNQERWSNESRKGGIENLMKSRGLGSPLREVCDSDYQQIPVDS</sequence>
<proteinExistence type="predicted"/>
<dbReference type="AlphaFoldDB" id="E9E6S1"/>
<dbReference type="OMA" id="HNTAKCS"/>
<accession>E9E6S1</accession>
<organism evidence="3">
    <name type="scientific">Metarhizium acridum (strain CQMa 102)</name>
    <dbReference type="NCBI Taxonomy" id="655827"/>
    <lineage>
        <taxon>Eukaryota</taxon>
        <taxon>Fungi</taxon>
        <taxon>Dikarya</taxon>
        <taxon>Ascomycota</taxon>
        <taxon>Pezizomycotina</taxon>
        <taxon>Sordariomycetes</taxon>
        <taxon>Hypocreomycetidae</taxon>
        <taxon>Hypocreales</taxon>
        <taxon>Clavicipitaceae</taxon>
        <taxon>Metarhizium</taxon>
    </lineage>
</organism>
<dbReference type="OrthoDB" id="5075095at2759"/>
<dbReference type="EMBL" id="GL698512">
    <property type="protein sequence ID" value="EFY88360.1"/>
    <property type="molecule type" value="Genomic_DNA"/>
</dbReference>
<evidence type="ECO:0000256" key="1">
    <source>
        <dbReference type="SAM" id="MobiDB-lite"/>
    </source>
</evidence>
<evidence type="ECO:0000313" key="3">
    <source>
        <dbReference type="Proteomes" id="UP000002499"/>
    </source>
</evidence>
<name>E9E6S1_METAQ</name>
<protein>
    <submittedName>
        <fullName evidence="2">Uncharacterized protein</fullName>
    </submittedName>
</protein>
<dbReference type="InParanoid" id="E9E6S1"/>
<keyword evidence="3" id="KW-1185">Reference proteome</keyword>
<dbReference type="HOGENOM" id="CLU_1042365_0_0_1"/>
<gene>
    <name evidence="2" type="ORF">MAC_05569</name>
</gene>
<feature type="region of interest" description="Disordered" evidence="1">
    <location>
        <begin position="210"/>
        <end position="254"/>
    </location>
</feature>